<dbReference type="STRING" id="1195763.ABT56_07475"/>
<keyword evidence="6" id="KW-1185">Reference proteome</keyword>
<comment type="caution">
    <text evidence="5">The sequence shown here is derived from an EMBL/GenBank/DDBJ whole genome shotgun (WGS) entry which is preliminary data.</text>
</comment>
<dbReference type="GO" id="GO:0000160">
    <property type="term" value="P:phosphorelay signal transduction system"/>
    <property type="evidence" value="ECO:0007669"/>
    <property type="project" value="InterPro"/>
</dbReference>
<dbReference type="Proteomes" id="UP000036097">
    <property type="component" value="Unassembled WGS sequence"/>
</dbReference>
<feature type="domain" description="OmpR/PhoB-type" evidence="4">
    <location>
        <begin position="5"/>
        <end position="109"/>
    </location>
</feature>
<feature type="transmembrane region" description="Helical" evidence="3">
    <location>
        <begin position="139"/>
        <end position="159"/>
    </location>
</feature>
<dbReference type="Gene3D" id="1.10.10.10">
    <property type="entry name" value="Winged helix-like DNA-binding domain superfamily/Winged helix DNA-binding domain"/>
    <property type="match status" value="1"/>
</dbReference>
<dbReference type="AlphaFoldDB" id="A0A0J1H5H8"/>
<keyword evidence="3" id="KW-0472">Membrane</keyword>
<keyword evidence="3" id="KW-1133">Transmembrane helix</keyword>
<dbReference type="RefSeq" id="WP_047878250.1">
    <property type="nucleotide sequence ID" value="NZ_LDOT01000007.1"/>
</dbReference>
<sequence length="210" mass="24241">MKTDSKTLIIGNYCWSVGSRALYHKKDLDNGVTKESLTLTQKQYDLLLCLYNAHPVTMDKESIVNAIWGSRPISAESLPQIITRTRQLLEDNDKSIIVNKPGVGYMLNFSTYENVEKCIIDEASKAETHENETKTKNPLWRIVFTVLIIMTIFQSWRLGSAIHYKNLYMDMIFHTPYPYIEKKPNSKDIIVTLDKHECIYTQGKQLLSCK</sequence>
<dbReference type="InterPro" id="IPR016032">
    <property type="entry name" value="Sig_transdc_resp-reg_C-effctor"/>
</dbReference>
<dbReference type="InterPro" id="IPR001867">
    <property type="entry name" value="OmpR/PhoB-type_DNA-bd"/>
</dbReference>
<proteinExistence type="predicted"/>
<evidence type="ECO:0000256" key="1">
    <source>
        <dbReference type="ARBA" id="ARBA00023125"/>
    </source>
</evidence>
<organism evidence="5 6">
    <name type="scientific">Photobacterium aquae</name>
    <dbReference type="NCBI Taxonomy" id="1195763"/>
    <lineage>
        <taxon>Bacteria</taxon>
        <taxon>Pseudomonadati</taxon>
        <taxon>Pseudomonadota</taxon>
        <taxon>Gammaproteobacteria</taxon>
        <taxon>Vibrionales</taxon>
        <taxon>Vibrionaceae</taxon>
        <taxon>Photobacterium</taxon>
    </lineage>
</organism>
<dbReference type="GO" id="GO:0003677">
    <property type="term" value="F:DNA binding"/>
    <property type="evidence" value="ECO:0007669"/>
    <property type="project" value="UniProtKB-UniRule"/>
</dbReference>
<dbReference type="PATRIC" id="fig|1195763.3.peg.1599"/>
<dbReference type="GO" id="GO:0006355">
    <property type="term" value="P:regulation of DNA-templated transcription"/>
    <property type="evidence" value="ECO:0007669"/>
    <property type="project" value="InterPro"/>
</dbReference>
<evidence type="ECO:0000256" key="3">
    <source>
        <dbReference type="SAM" id="Phobius"/>
    </source>
</evidence>
<reference evidence="5 6" key="1">
    <citation type="submission" date="2015-05" db="EMBL/GenBank/DDBJ databases">
        <title>Photobacterium galathea sp. nov.</title>
        <authorList>
            <person name="Machado H."/>
            <person name="Gram L."/>
        </authorList>
    </citation>
    <scope>NUCLEOTIDE SEQUENCE [LARGE SCALE GENOMIC DNA]</scope>
    <source>
        <strain evidence="5 6">CGMCC 1.12159</strain>
    </source>
</reference>
<dbReference type="Pfam" id="PF00486">
    <property type="entry name" value="Trans_reg_C"/>
    <property type="match status" value="1"/>
</dbReference>
<evidence type="ECO:0000313" key="6">
    <source>
        <dbReference type="Proteomes" id="UP000036097"/>
    </source>
</evidence>
<name>A0A0J1H5H8_9GAMM</name>
<accession>A0A0J1H5H8</accession>
<dbReference type="EMBL" id="LDOT01000007">
    <property type="protein sequence ID" value="KLV06980.1"/>
    <property type="molecule type" value="Genomic_DNA"/>
</dbReference>
<dbReference type="OrthoDB" id="5693682at2"/>
<evidence type="ECO:0000259" key="4">
    <source>
        <dbReference type="PROSITE" id="PS51755"/>
    </source>
</evidence>
<evidence type="ECO:0000256" key="2">
    <source>
        <dbReference type="PROSITE-ProRule" id="PRU01091"/>
    </source>
</evidence>
<dbReference type="CDD" id="cd00383">
    <property type="entry name" value="trans_reg_C"/>
    <property type="match status" value="1"/>
</dbReference>
<dbReference type="InterPro" id="IPR036388">
    <property type="entry name" value="WH-like_DNA-bd_sf"/>
</dbReference>
<dbReference type="SUPFAM" id="SSF46894">
    <property type="entry name" value="C-terminal effector domain of the bipartite response regulators"/>
    <property type="match status" value="1"/>
</dbReference>
<gene>
    <name evidence="5" type="ORF">ABT56_07475</name>
</gene>
<feature type="DNA-binding region" description="OmpR/PhoB-type" evidence="2">
    <location>
        <begin position="5"/>
        <end position="109"/>
    </location>
</feature>
<protein>
    <recommendedName>
        <fullName evidence="4">OmpR/PhoB-type domain-containing protein</fullName>
    </recommendedName>
</protein>
<dbReference type="SMART" id="SM00862">
    <property type="entry name" value="Trans_reg_C"/>
    <property type="match status" value="1"/>
</dbReference>
<evidence type="ECO:0000313" key="5">
    <source>
        <dbReference type="EMBL" id="KLV06980.1"/>
    </source>
</evidence>
<dbReference type="PROSITE" id="PS51755">
    <property type="entry name" value="OMPR_PHOB"/>
    <property type="match status" value="1"/>
</dbReference>
<keyword evidence="3" id="KW-0812">Transmembrane</keyword>
<keyword evidence="1 2" id="KW-0238">DNA-binding</keyword>